<keyword evidence="4 8" id="KW-1133">Transmembrane helix</keyword>
<evidence type="ECO:0000256" key="8">
    <source>
        <dbReference type="HAMAP-Rule" id="MF_01521"/>
    </source>
</evidence>
<comment type="function">
    <text evidence="8">Probably functions as a manganese efflux pump.</text>
</comment>
<evidence type="ECO:0000313" key="9">
    <source>
        <dbReference type="EMBL" id="QXE91616.1"/>
    </source>
</evidence>
<dbReference type="HAMAP" id="MF_01521">
    <property type="entry name" value="MntP_pump"/>
    <property type="match status" value="1"/>
</dbReference>
<dbReference type="EMBL" id="CP077683">
    <property type="protein sequence ID" value="QXE91616.1"/>
    <property type="molecule type" value="Genomic_DNA"/>
</dbReference>
<evidence type="ECO:0000256" key="6">
    <source>
        <dbReference type="ARBA" id="ARBA00023136"/>
    </source>
</evidence>
<evidence type="ECO:0000256" key="1">
    <source>
        <dbReference type="ARBA" id="ARBA00022448"/>
    </source>
</evidence>
<accession>A0ABX8LJT2</accession>
<dbReference type="PANTHER" id="PTHR35529:SF1">
    <property type="entry name" value="MANGANESE EFFLUX PUMP MNTP-RELATED"/>
    <property type="match status" value="1"/>
</dbReference>
<feature type="transmembrane region" description="Helical" evidence="8">
    <location>
        <begin position="39"/>
        <end position="58"/>
    </location>
</feature>
<dbReference type="InterPro" id="IPR022929">
    <property type="entry name" value="Put_MntP"/>
</dbReference>
<dbReference type="Pfam" id="PF02659">
    <property type="entry name" value="Mntp"/>
    <property type="match status" value="1"/>
</dbReference>
<dbReference type="RefSeq" id="WP_217288194.1">
    <property type="nucleotide sequence ID" value="NZ_CP077683.1"/>
</dbReference>
<feature type="transmembrane region" description="Helical" evidence="8">
    <location>
        <begin position="6"/>
        <end position="27"/>
    </location>
</feature>
<keyword evidence="5 8" id="KW-0406">Ion transport</keyword>
<organism evidence="9 10">
    <name type="scientific">Geomonas subterranea</name>
    <dbReference type="NCBI Taxonomy" id="2847989"/>
    <lineage>
        <taxon>Bacteria</taxon>
        <taxon>Pseudomonadati</taxon>
        <taxon>Thermodesulfobacteriota</taxon>
        <taxon>Desulfuromonadia</taxon>
        <taxon>Geobacterales</taxon>
        <taxon>Geobacteraceae</taxon>
        <taxon>Geomonas</taxon>
    </lineage>
</organism>
<keyword evidence="6 8" id="KW-0472">Membrane</keyword>
<dbReference type="PANTHER" id="PTHR35529">
    <property type="entry name" value="MANGANESE EFFLUX PUMP MNTP-RELATED"/>
    <property type="match status" value="1"/>
</dbReference>
<feature type="transmembrane region" description="Helical" evidence="8">
    <location>
        <begin position="131"/>
        <end position="152"/>
    </location>
</feature>
<evidence type="ECO:0000256" key="3">
    <source>
        <dbReference type="ARBA" id="ARBA00022692"/>
    </source>
</evidence>
<feature type="transmembrane region" description="Helical" evidence="8">
    <location>
        <begin position="103"/>
        <end position="125"/>
    </location>
</feature>
<sequence>MDWISIFGIALALAMDAFAVALATGAVLNPVTSRHLFRLGFHFGLFQALMPIAGWLLGLTVQKWITAYDHWIAFGLLAYVGGRMIVEAFEEDDDSSPSDPTRGLTMVMLSVATSIDAFAVGLSLAMLGVSVWVPSVVIGIVAAVLTVTGMLLGRRLGDNWGKRVEVCGGVVLCLIGLKILLEHTLLK</sequence>
<reference evidence="9 10" key="1">
    <citation type="submission" date="2021-06" db="EMBL/GenBank/DDBJ databases">
        <title>Gemonas diversity in paddy soil.</title>
        <authorList>
            <person name="Liu G."/>
        </authorList>
    </citation>
    <scope>NUCLEOTIDE SEQUENCE [LARGE SCALE GENOMIC DNA]</scope>
    <source>
        <strain evidence="9 10">RG2</strain>
    </source>
</reference>
<keyword evidence="10" id="KW-1185">Reference proteome</keyword>
<keyword evidence="7 8" id="KW-0464">Manganese</keyword>
<name>A0ABX8LJT2_9BACT</name>
<dbReference type="InterPro" id="IPR003810">
    <property type="entry name" value="Mntp/YtaF"/>
</dbReference>
<comment type="subcellular location">
    <subcellularLocation>
        <location evidence="8">Cell membrane</location>
        <topology evidence="8">Multi-pass membrane protein</topology>
    </subcellularLocation>
</comment>
<proteinExistence type="inferred from homology"/>
<protein>
    <recommendedName>
        <fullName evidence="8">Putative manganese efflux pump MntP</fullName>
    </recommendedName>
</protein>
<gene>
    <name evidence="8" type="primary">mntP</name>
    <name evidence="9" type="ORF">KP001_03465</name>
</gene>
<evidence type="ECO:0000256" key="7">
    <source>
        <dbReference type="ARBA" id="ARBA00023211"/>
    </source>
</evidence>
<feature type="transmembrane region" description="Helical" evidence="8">
    <location>
        <begin position="64"/>
        <end position="82"/>
    </location>
</feature>
<keyword evidence="1 8" id="KW-0813">Transport</keyword>
<evidence type="ECO:0000256" key="2">
    <source>
        <dbReference type="ARBA" id="ARBA00022475"/>
    </source>
</evidence>
<keyword evidence="2 8" id="KW-1003">Cell membrane</keyword>
<evidence type="ECO:0000313" key="10">
    <source>
        <dbReference type="Proteomes" id="UP000683559"/>
    </source>
</evidence>
<keyword evidence="3 8" id="KW-0812">Transmembrane</keyword>
<evidence type="ECO:0000256" key="4">
    <source>
        <dbReference type="ARBA" id="ARBA00022989"/>
    </source>
</evidence>
<evidence type="ECO:0000256" key="5">
    <source>
        <dbReference type="ARBA" id="ARBA00023065"/>
    </source>
</evidence>
<dbReference type="Proteomes" id="UP000683559">
    <property type="component" value="Chromosome"/>
</dbReference>
<comment type="similarity">
    <text evidence="8">Belongs to the MntP (TC 9.B.29) family.</text>
</comment>